<keyword evidence="1" id="KW-0732">Signal</keyword>
<evidence type="ECO:0000313" key="3">
    <source>
        <dbReference type="Proteomes" id="UP000016935"/>
    </source>
</evidence>
<protein>
    <recommendedName>
        <fullName evidence="4">Cell wall protein PhiA</fullName>
    </recommendedName>
</protein>
<accession>R0KEC2</accession>
<dbReference type="OrthoDB" id="4093325at2759"/>
<dbReference type="HOGENOM" id="CLU_097238_1_0_1"/>
<dbReference type="Proteomes" id="UP000016935">
    <property type="component" value="Unassembled WGS sequence"/>
</dbReference>
<sequence>MKFSTSTILASTVALAAAAFDDPVHPGDLFSLLSQRTGTFVQNGNVAVYKDGLGINNDQQIFCEKKPYPKYAAMSVNTSGGLFLYVDTNVVQAYVDRTPEGKGAIKWSTGVSPIDAKFERGPFEINANNTLQFVDGDKRYDFQACPITANDPNPSQVFTVWLGQYPNPTGDECIPFTARALKLDDPQKCIYNGLP</sequence>
<reference evidence="2 3" key="2">
    <citation type="journal article" date="2013" name="PLoS Genet.">
        <title>Comparative genome structure, secondary metabolite, and effector coding capacity across Cochliobolus pathogens.</title>
        <authorList>
            <person name="Condon B.J."/>
            <person name="Leng Y."/>
            <person name="Wu D."/>
            <person name="Bushley K.E."/>
            <person name="Ohm R.A."/>
            <person name="Otillar R."/>
            <person name="Martin J."/>
            <person name="Schackwitz W."/>
            <person name="Grimwood J."/>
            <person name="MohdZainudin N."/>
            <person name="Xue C."/>
            <person name="Wang R."/>
            <person name="Manning V.A."/>
            <person name="Dhillon B."/>
            <person name="Tu Z.J."/>
            <person name="Steffenson B.J."/>
            <person name="Salamov A."/>
            <person name="Sun H."/>
            <person name="Lowry S."/>
            <person name="LaButti K."/>
            <person name="Han J."/>
            <person name="Copeland A."/>
            <person name="Lindquist E."/>
            <person name="Barry K."/>
            <person name="Schmutz J."/>
            <person name="Baker S.E."/>
            <person name="Ciuffetti L.M."/>
            <person name="Grigoriev I.V."/>
            <person name="Zhong S."/>
            <person name="Turgeon B.G."/>
        </authorList>
    </citation>
    <scope>NUCLEOTIDE SEQUENCE [LARGE SCALE GENOMIC DNA]</scope>
    <source>
        <strain evidence="3">28A</strain>
    </source>
</reference>
<name>R0KEC2_EXST2</name>
<feature type="chain" id="PRO_5004343953" description="Cell wall protein PhiA" evidence="1">
    <location>
        <begin position="19"/>
        <end position="195"/>
    </location>
</feature>
<reference evidence="2 3" key="1">
    <citation type="journal article" date="2012" name="PLoS Pathog.">
        <title>Diverse lifestyles and strategies of plant pathogenesis encoded in the genomes of eighteen Dothideomycetes fungi.</title>
        <authorList>
            <person name="Ohm R.A."/>
            <person name="Feau N."/>
            <person name="Henrissat B."/>
            <person name="Schoch C.L."/>
            <person name="Horwitz B.A."/>
            <person name="Barry K.W."/>
            <person name="Condon B.J."/>
            <person name="Copeland A.C."/>
            <person name="Dhillon B."/>
            <person name="Glaser F."/>
            <person name="Hesse C.N."/>
            <person name="Kosti I."/>
            <person name="LaButti K."/>
            <person name="Lindquist E.A."/>
            <person name="Lucas S."/>
            <person name="Salamov A.A."/>
            <person name="Bradshaw R.E."/>
            <person name="Ciuffetti L."/>
            <person name="Hamelin R.C."/>
            <person name="Kema G.H.J."/>
            <person name="Lawrence C."/>
            <person name="Scott J.A."/>
            <person name="Spatafora J.W."/>
            <person name="Turgeon B.G."/>
            <person name="de Wit P.J.G.M."/>
            <person name="Zhong S."/>
            <person name="Goodwin S.B."/>
            <person name="Grigoriev I.V."/>
        </authorList>
    </citation>
    <scope>NUCLEOTIDE SEQUENCE [LARGE SCALE GENOMIC DNA]</scope>
    <source>
        <strain evidence="3">28A</strain>
    </source>
</reference>
<gene>
    <name evidence="2" type="ORF">SETTUDRAFT_28296</name>
</gene>
<dbReference type="RefSeq" id="XP_008024720.1">
    <property type="nucleotide sequence ID" value="XM_008026529.1"/>
</dbReference>
<feature type="signal peptide" evidence="1">
    <location>
        <begin position="1"/>
        <end position="18"/>
    </location>
</feature>
<evidence type="ECO:0008006" key="4">
    <source>
        <dbReference type="Google" id="ProtNLM"/>
    </source>
</evidence>
<dbReference type="GeneID" id="19403230"/>
<organism evidence="2 3">
    <name type="scientific">Exserohilum turcicum (strain 28A)</name>
    <name type="common">Northern leaf blight fungus</name>
    <name type="synonym">Setosphaeria turcica</name>
    <dbReference type="NCBI Taxonomy" id="671987"/>
    <lineage>
        <taxon>Eukaryota</taxon>
        <taxon>Fungi</taxon>
        <taxon>Dikarya</taxon>
        <taxon>Ascomycota</taxon>
        <taxon>Pezizomycotina</taxon>
        <taxon>Dothideomycetes</taxon>
        <taxon>Pleosporomycetidae</taxon>
        <taxon>Pleosporales</taxon>
        <taxon>Pleosporineae</taxon>
        <taxon>Pleosporaceae</taxon>
        <taxon>Exserohilum</taxon>
    </lineage>
</organism>
<evidence type="ECO:0000313" key="2">
    <source>
        <dbReference type="EMBL" id="EOA87654.1"/>
    </source>
</evidence>
<proteinExistence type="predicted"/>
<dbReference type="EMBL" id="KB908581">
    <property type="protein sequence ID" value="EOA87654.1"/>
    <property type="molecule type" value="Genomic_DNA"/>
</dbReference>
<evidence type="ECO:0000256" key="1">
    <source>
        <dbReference type="SAM" id="SignalP"/>
    </source>
</evidence>
<keyword evidence="3" id="KW-1185">Reference proteome</keyword>
<dbReference type="AlphaFoldDB" id="R0KEC2"/>